<dbReference type="Proteomes" id="UP000647235">
    <property type="component" value="Unassembled WGS sequence"/>
</dbReference>
<organism evidence="1 2">
    <name type="scientific">Dorea hominis</name>
    <dbReference type="NCBI Taxonomy" id="2763040"/>
    <lineage>
        <taxon>Bacteria</taxon>
        <taxon>Bacillati</taxon>
        <taxon>Bacillota</taxon>
        <taxon>Clostridia</taxon>
        <taxon>Lachnospirales</taxon>
        <taxon>Lachnospiraceae</taxon>
        <taxon>Dorea</taxon>
    </lineage>
</organism>
<keyword evidence="1" id="KW-0808">Transferase</keyword>
<dbReference type="EMBL" id="JACOOY010000008">
    <property type="protein sequence ID" value="MBC5665223.1"/>
    <property type="molecule type" value="Genomic_DNA"/>
</dbReference>
<keyword evidence="1" id="KW-0966">Cell projection</keyword>
<evidence type="ECO:0000313" key="2">
    <source>
        <dbReference type="Proteomes" id="UP000647235"/>
    </source>
</evidence>
<dbReference type="EC" id="2.1.1.-" evidence="1"/>
<protein>
    <submittedName>
        <fullName evidence="1">Flagellin lysine-N-methylase</fullName>
        <ecNumber evidence="1">2.1.1.-</ecNumber>
    </submittedName>
</protein>
<proteinExistence type="predicted"/>
<gene>
    <name evidence="1" type="primary">fliB</name>
    <name evidence="1" type="ORF">H8S07_08005</name>
</gene>
<dbReference type="NCBIfam" id="NF038110">
    <property type="entry name" value="Lys_methyl_FliB"/>
    <property type="match status" value="1"/>
</dbReference>
<keyword evidence="1" id="KW-0969">Cilium</keyword>
<dbReference type="RefSeq" id="WP_186855811.1">
    <property type="nucleotide sequence ID" value="NZ_JACOOY010000008.1"/>
</dbReference>
<dbReference type="GO" id="GO:0032259">
    <property type="term" value="P:methylation"/>
    <property type="evidence" value="ECO:0007669"/>
    <property type="project" value="UniProtKB-KW"/>
</dbReference>
<keyword evidence="1" id="KW-0489">Methyltransferase</keyword>
<name>A0ABR7EV45_9FIRM</name>
<sequence length="387" mass="46116">MLYTIPDYYRQFHCVAGACEDTCCAGWQIVADKSALRQYKKVTGEYRKEIRAGVDWKEGAFRQDEEKRCYFLNEDNLCNMYTALGEKALCKTCKRYPRHIEEFEGVREMTLSVSCPEVAKILLQRKEPVQLLIHEDEKEECWDDAFDPFLYSLLADARTMMIQILQNRELSLNLRTGLVLAIAHDLQIRIQKQEIFDGEMVLEKYRTEKAMDYIKGQIAKLYTEEEKHRFYEFMTETFRDQYRLERLRDNWEPHLLEAEQWLYGKGEAHYYELRNAFEGWMAEKMPEFEIQKEQLLVYFLSTYLCGAVYDGHAYSKAQMAVVSVLLMQEILMAQWIKNEKELYFEDLVDTVYRFSRELEHSDPNLNLMERLMSERPVPWFAKKAAEE</sequence>
<keyword evidence="2" id="KW-1185">Reference proteome</keyword>
<accession>A0ABR7EV45</accession>
<reference evidence="1 2" key="1">
    <citation type="submission" date="2020-08" db="EMBL/GenBank/DDBJ databases">
        <title>Genome public.</title>
        <authorList>
            <person name="Liu C."/>
            <person name="Sun Q."/>
        </authorList>
    </citation>
    <scope>NUCLEOTIDE SEQUENCE [LARGE SCALE GENOMIC DNA]</scope>
    <source>
        <strain evidence="1 2">NSJ-36</strain>
    </source>
</reference>
<dbReference type="GO" id="GO:0008168">
    <property type="term" value="F:methyltransferase activity"/>
    <property type="evidence" value="ECO:0007669"/>
    <property type="project" value="UniProtKB-KW"/>
</dbReference>
<comment type="caution">
    <text evidence="1">The sequence shown here is derived from an EMBL/GenBank/DDBJ whole genome shotgun (WGS) entry which is preliminary data.</text>
</comment>
<keyword evidence="1" id="KW-0282">Flagellum</keyword>
<evidence type="ECO:0000313" key="1">
    <source>
        <dbReference type="EMBL" id="MBC5665223.1"/>
    </source>
</evidence>